<feature type="transmembrane region" description="Helical" evidence="8">
    <location>
        <begin position="66"/>
        <end position="85"/>
    </location>
</feature>
<dbReference type="Proteomes" id="UP000031443">
    <property type="component" value="Unassembled WGS sequence"/>
</dbReference>
<reference evidence="10" key="1">
    <citation type="journal article" date="2013" name="Nat. Genet.">
        <title>The draft genomes of soft-shell turtle and green sea turtle yield insights into the development and evolution of the turtle-specific body plan.</title>
        <authorList>
            <person name="Wang Z."/>
            <person name="Pascual-Anaya J."/>
            <person name="Zadissa A."/>
            <person name="Li W."/>
            <person name="Niimura Y."/>
            <person name="Huang Z."/>
            <person name="Li C."/>
            <person name="White S."/>
            <person name="Xiong Z."/>
            <person name="Fang D."/>
            <person name="Wang B."/>
            <person name="Ming Y."/>
            <person name="Chen Y."/>
            <person name="Zheng Y."/>
            <person name="Kuraku S."/>
            <person name="Pignatelli M."/>
            <person name="Herrero J."/>
            <person name="Beal K."/>
            <person name="Nozawa M."/>
            <person name="Li Q."/>
            <person name="Wang J."/>
            <person name="Zhang H."/>
            <person name="Yu L."/>
            <person name="Shigenobu S."/>
            <person name="Wang J."/>
            <person name="Liu J."/>
            <person name="Flicek P."/>
            <person name="Searle S."/>
            <person name="Wang J."/>
            <person name="Kuratani S."/>
            <person name="Yin Y."/>
            <person name="Aken B."/>
            <person name="Zhang G."/>
            <person name="Irie N."/>
        </authorList>
    </citation>
    <scope>NUCLEOTIDE SEQUENCE [LARGE SCALE GENOMIC DNA]</scope>
</reference>
<dbReference type="EMBL" id="KB474856">
    <property type="protein sequence ID" value="EMP42365.1"/>
    <property type="molecule type" value="Genomic_DNA"/>
</dbReference>
<feature type="transmembrane region" description="Helical" evidence="8">
    <location>
        <begin position="32"/>
        <end position="54"/>
    </location>
</feature>
<dbReference type="Pfam" id="PF13853">
    <property type="entry name" value="7tm_4"/>
    <property type="match status" value="1"/>
</dbReference>
<keyword evidence="4 8" id="KW-0812">Transmembrane</keyword>
<name>M7C2I4_CHEMY</name>
<evidence type="ECO:0000256" key="5">
    <source>
        <dbReference type="ARBA" id="ARBA00022989"/>
    </source>
</evidence>
<evidence type="ECO:0000256" key="8">
    <source>
        <dbReference type="SAM" id="Phobius"/>
    </source>
</evidence>
<dbReference type="InterPro" id="IPR000725">
    <property type="entry name" value="Olfact_rcpt"/>
</dbReference>
<keyword evidence="2" id="KW-1003">Cell membrane</keyword>
<proteinExistence type="predicted"/>
<keyword evidence="10" id="KW-1185">Reference proteome</keyword>
<dbReference type="PANTHER" id="PTHR26453">
    <property type="entry name" value="OLFACTORY RECEPTOR"/>
    <property type="match status" value="1"/>
</dbReference>
<gene>
    <name evidence="9" type="ORF">UY3_00365</name>
</gene>
<protein>
    <submittedName>
        <fullName evidence="9">Olfactory receptor 11H6</fullName>
    </submittedName>
</protein>
<dbReference type="GO" id="GO:0007186">
    <property type="term" value="P:G protein-coupled receptor signaling pathway"/>
    <property type="evidence" value="ECO:0007669"/>
    <property type="project" value="InterPro"/>
</dbReference>
<dbReference type="GO" id="GO:0004984">
    <property type="term" value="F:olfactory receptor activity"/>
    <property type="evidence" value="ECO:0007669"/>
    <property type="project" value="InterPro"/>
</dbReference>
<evidence type="ECO:0000256" key="3">
    <source>
        <dbReference type="ARBA" id="ARBA00022606"/>
    </source>
</evidence>
<sequence length="102" mass="11435">MIFTTILCILASYGLVIRAVLRLPTGARWHKAFSTCISHLAMVGLFYNSIMVTYVNPSASESSRKIVTLFFTVGTPLLNPLIYSLRNKEVKEALRRTLLGEQ</sequence>
<evidence type="ECO:0000256" key="7">
    <source>
        <dbReference type="ARBA" id="ARBA00023224"/>
    </source>
</evidence>
<evidence type="ECO:0000256" key="1">
    <source>
        <dbReference type="ARBA" id="ARBA00004651"/>
    </source>
</evidence>
<keyword evidence="5 8" id="KW-1133">Transmembrane helix</keyword>
<dbReference type="GO" id="GO:0005886">
    <property type="term" value="C:plasma membrane"/>
    <property type="evidence" value="ECO:0007669"/>
    <property type="project" value="UniProtKB-SubCell"/>
</dbReference>
<accession>M7C2I4</accession>
<evidence type="ECO:0000313" key="10">
    <source>
        <dbReference type="Proteomes" id="UP000031443"/>
    </source>
</evidence>
<keyword evidence="9" id="KW-0675">Receptor</keyword>
<keyword evidence="7" id="KW-0807">Transducer</keyword>
<evidence type="ECO:0000256" key="2">
    <source>
        <dbReference type="ARBA" id="ARBA00022475"/>
    </source>
</evidence>
<keyword evidence="6 8" id="KW-0472">Membrane</keyword>
<evidence type="ECO:0000313" key="9">
    <source>
        <dbReference type="EMBL" id="EMP42365.1"/>
    </source>
</evidence>
<organism evidence="9 10">
    <name type="scientific">Chelonia mydas</name>
    <name type="common">Green sea-turtle</name>
    <name type="synonym">Chelonia agassizi</name>
    <dbReference type="NCBI Taxonomy" id="8469"/>
    <lineage>
        <taxon>Eukaryota</taxon>
        <taxon>Metazoa</taxon>
        <taxon>Chordata</taxon>
        <taxon>Craniata</taxon>
        <taxon>Vertebrata</taxon>
        <taxon>Euteleostomi</taxon>
        <taxon>Archelosauria</taxon>
        <taxon>Testudinata</taxon>
        <taxon>Testudines</taxon>
        <taxon>Cryptodira</taxon>
        <taxon>Durocryptodira</taxon>
        <taxon>Americhelydia</taxon>
        <taxon>Chelonioidea</taxon>
        <taxon>Cheloniidae</taxon>
        <taxon>Chelonia</taxon>
    </lineage>
</organism>
<evidence type="ECO:0000256" key="6">
    <source>
        <dbReference type="ARBA" id="ARBA00023136"/>
    </source>
</evidence>
<comment type="subcellular location">
    <subcellularLocation>
        <location evidence="1">Cell membrane</location>
        <topology evidence="1">Multi-pass membrane protein</topology>
    </subcellularLocation>
</comment>
<evidence type="ECO:0000256" key="4">
    <source>
        <dbReference type="ARBA" id="ARBA00022692"/>
    </source>
</evidence>
<dbReference type="Gene3D" id="1.20.1070.10">
    <property type="entry name" value="Rhodopsin 7-helix transmembrane proteins"/>
    <property type="match status" value="1"/>
</dbReference>
<dbReference type="SUPFAM" id="SSF81321">
    <property type="entry name" value="Family A G protein-coupled receptor-like"/>
    <property type="match status" value="1"/>
</dbReference>
<keyword evidence="3" id="KW-0716">Sensory transduction</keyword>
<dbReference type="AlphaFoldDB" id="M7C2I4"/>
<dbReference type="PRINTS" id="PR00245">
    <property type="entry name" value="OLFACTORYR"/>
</dbReference>